<evidence type="ECO:0000256" key="1">
    <source>
        <dbReference type="SAM" id="MobiDB-lite"/>
    </source>
</evidence>
<feature type="compositionally biased region" description="Low complexity" evidence="1">
    <location>
        <begin position="103"/>
        <end position="115"/>
    </location>
</feature>
<evidence type="ECO:0000313" key="4">
    <source>
        <dbReference type="Proteomes" id="UP000886469"/>
    </source>
</evidence>
<organism evidence="3 4">
    <name type="scientific">Candidatus Accumulibacter contiguus</name>
    <dbReference type="NCBI Taxonomy" id="2954381"/>
    <lineage>
        <taxon>Bacteria</taxon>
        <taxon>Pseudomonadati</taxon>
        <taxon>Pseudomonadota</taxon>
        <taxon>Betaproteobacteria</taxon>
        <taxon>Candidatus Accumulibacter</taxon>
    </lineage>
</organism>
<keyword evidence="2" id="KW-0732">Signal</keyword>
<accession>A0ABX1T5B1</accession>
<feature type="chain" id="PRO_5046836278" evidence="2">
    <location>
        <begin position="26"/>
        <end position="195"/>
    </location>
</feature>
<protein>
    <submittedName>
        <fullName evidence="3">Uncharacterized protein</fullName>
    </submittedName>
</protein>
<feature type="compositionally biased region" description="Basic and acidic residues" evidence="1">
    <location>
        <begin position="86"/>
        <end position="95"/>
    </location>
</feature>
<gene>
    <name evidence="3" type="ORF">E4Q08_05965</name>
</gene>
<feature type="region of interest" description="Disordered" evidence="1">
    <location>
        <begin position="46"/>
        <end position="132"/>
    </location>
</feature>
<dbReference type="Proteomes" id="UP000886469">
    <property type="component" value="Unassembled WGS sequence"/>
</dbReference>
<sequence>MPPLVRLLLQNSALMLSVMSPMAMAADGQAGKVMLLAELIIVPEKAPSKSTSQSQREKAGRYQGEAPANLEDDEVGILAPRGGAPTEEKAFENRNKARAYQPSGDNSSPPSFSGSGAAGSDGGQPRHMEQRNRARAYTGTGNAQDMDLSHVGRDGIPLVPCHEVDNVSGRIGDDTMSGSIVHIFRDGRQVKVRCR</sequence>
<dbReference type="EMBL" id="SPMX01000012">
    <property type="protein sequence ID" value="NMQ04837.1"/>
    <property type="molecule type" value="Genomic_DNA"/>
</dbReference>
<reference evidence="3" key="1">
    <citation type="submission" date="2019-03" db="EMBL/GenBank/DDBJ databases">
        <title>Metabolic reconstructions from genomes of highly enriched 'Candidatus Accumulibacter' and 'Candidatus Competibacter' bioreactor populations.</title>
        <authorList>
            <person name="Annavajhala M.K."/>
            <person name="Welles L."/>
            <person name="Abbas B."/>
            <person name="Sorokin D."/>
            <person name="Park H."/>
            <person name="Van Loosdrecht M."/>
            <person name="Chandran K."/>
        </authorList>
    </citation>
    <scope>NUCLEOTIDE SEQUENCE</scope>
    <source>
        <strain evidence="3">SBR_L</strain>
    </source>
</reference>
<comment type="caution">
    <text evidence="3">The sequence shown here is derived from an EMBL/GenBank/DDBJ whole genome shotgun (WGS) entry which is preliminary data.</text>
</comment>
<evidence type="ECO:0000313" key="3">
    <source>
        <dbReference type="EMBL" id="NMQ04837.1"/>
    </source>
</evidence>
<name>A0ABX1T5B1_9PROT</name>
<keyword evidence="4" id="KW-1185">Reference proteome</keyword>
<feature type="signal peptide" evidence="2">
    <location>
        <begin position="1"/>
        <end position="25"/>
    </location>
</feature>
<proteinExistence type="predicted"/>
<dbReference type="RefSeq" id="WP_169069701.1">
    <property type="nucleotide sequence ID" value="NZ_JAZKUC010000002.1"/>
</dbReference>
<evidence type="ECO:0000256" key="2">
    <source>
        <dbReference type="SAM" id="SignalP"/>
    </source>
</evidence>